<feature type="transmembrane region" description="Helical" evidence="1">
    <location>
        <begin position="250"/>
        <end position="271"/>
    </location>
</feature>
<feature type="transmembrane region" description="Helical" evidence="1">
    <location>
        <begin position="355"/>
        <end position="382"/>
    </location>
</feature>
<dbReference type="Proteomes" id="UP000054537">
    <property type="component" value="Unassembled WGS sequence"/>
</dbReference>
<dbReference type="OrthoDB" id="2014935at2"/>
<feature type="transmembrane region" description="Helical" evidence="1">
    <location>
        <begin position="37"/>
        <end position="57"/>
    </location>
</feature>
<dbReference type="RefSeq" id="WP_043524476.1">
    <property type="nucleotide sequence ID" value="NZ_BAABKU010000016.1"/>
</dbReference>
<feature type="transmembrane region" description="Helical" evidence="1">
    <location>
        <begin position="516"/>
        <end position="538"/>
    </location>
</feature>
<feature type="transmembrane region" description="Helical" evidence="1">
    <location>
        <begin position="312"/>
        <end position="335"/>
    </location>
</feature>
<dbReference type="AlphaFoldDB" id="A0A0A6UP66"/>
<evidence type="ECO:0008006" key="4">
    <source>
        <dbReference type="Google" id="ProtNLM"/>
    </source>
</evidence>
<feature type="transmembrane region" description="Helical" evidence="1">
    <location>
        <begin position="172"/>
        <end position="191"/>
    </location>
</feature>
<keyword evidence="1" id="KW-1133">Transmembrane helix</keyword>
<accession>A0A0A6UP66</accession>
<feature type="transmembrane region" description="Helical" evidence="1">
    <location>
        <begin position="143"/>
        <end position="166"/>
    </location>
</feature>
<gene>
    <name evidence="2" type="ORF">MB27_12325</name>
</gene>
<evidence type="ECO:0000313" key="3">
    <source>
        <dbReference type="Proteomes" id="UP000054537"/>
    </source>
</evidence>
<feature type="transmembrane region" description="Helical" evidence="1">
    <location>
        <begin position="473"/>
        <end position="496"/>
    </location>
</feature>
<sequence length="545" mass="54444">MSAGVISPASVARPHAAHAPGRAVTVLAIRQIRRGGLIVVVLLAGLTALVAATYGRVMADPAAVGSMQALAGNPAIRTLFGEPAGLDTAGGFTVWRVGTFLAVLLGTWAILATTRITRGEEDTGRWDMLLAGRLPLRAVLARHLAAVAIVPVAAGTGIAAVLVASGTPARGALVHGAGTALLGLFFVAVAACTAQILPARAPATGLAVAVLGSGLLARMVGDGVTELGRLRWLSPFGLLALSGPYLQDRVLPLLLLLAATLVVTAAALAAAGRREVRGGLVTFASGRDARLTLLAGVETFAVRRVLRPLTGWTIGVGAYYLLIGLTAVSITGFLAGNPALADGAAEAGFAEVGSVAGLTATLFAILAMPAGGFIAVRMGAFVTAETDRLLVTLAAGPVSRTRLIGAEITATTGAAVTLVTAAGLATWAGVTVTGGDLSLAGALSGVWNILPIVLLSLGAAVFAAGWAPRLVSLIGGLPATGGFLLLVIADSVAAPGGVRDLSPFAHLAPVPLSEPAWTASTVMLVAAAALTVVGVAGYRRRDLGS</sequence>
<name>A0A0A6UP66_ACTUT</name>
<keyword evidence="1" id="KW-0812">Transmembrane</keyword>
<organism evidence="2 3">
    <name type="scientific">Actinoplanes utahensis</name>
    <dbReference type="NCBI Taxonomy" id="1869"/>
    <lineage>
        <taxon>Bacteria</taxon>
        <taxon>Bacillati</taxon>
        <taxon>Actinomycetota</taxon>
        <taxon>Actinomycetes</taxon>
        <taxon>Micromonosporales</taxon>
        <taxon>Micromonosporaceae</taxon>
        <taxon>Actinoplanes</taxon>
    </lineage>
</organism>
<protein>
    <recommendedName>
        <fullName evidence="4">Polyketide antibiotic transporter</fullName>
    </recommendedName>
</protein>
<keyword evidence="3" id="KW-1185">Reference proteome</keyword>
<dbReference type="eggNOG" id="COG3559">
    <property type="taxonomic scope" value="Bacteria"/>
</dbReference>
<dbReference type="EMBL" id="JRTT01000012">
    <property type="protein sequence ID" value="KHD77221.1"/>
    <property type="molecule type" value="Genomic_DNA"/>
</dbReference>
<dbReference type="STRING" id="1869.MB27_12325"/>
<evidence type="ECO:0000313" key="2">
    <source>
        <dbReference type="EMBL" id="KHD77221.1"/>
    </source>
</evidence>
<feature type="transmembrane region" description="Helical" evidence="1">
    <location>
        <begin position="403"/>
        <end position="425"/>
    </location>
</feature>
<comment type="caution">
    <text evidence="2">The sequence shown here is derived from an EMBL/GenBank/DDBJ whole genome shotgun (WGS) entry which is preliminary data.</text>
</comment>
<proteinExistence type="predicted"/>
<evidence type="ECO:0000256" key="1">
    <source>
        <dbReference type="SAM" id="Phobius"/>
    </source>
</evidence>
<feature type="transmembrane region" description="Helical" evidence="1">
    <location>
        <begin position="93"/>
        <end position="111"/>
    </location>
</feature>
<keyword evidence="1" id="KW-0472">Membrane</keyword>
<feature type="transmembrane region" description="Helical" evidence="1">
    <location>
        <begin position="203"/>
        <end position="221"/>
    </location>
</feature>
<feature type="transmembrane region" description="Helical" evidence="1">
    <location>
        <begin position="445"/>
        <end position="466"/>
    </location>
</feature>
<reference evidence="2 3" key="1">
    <citation type="submission" date="2014-10" db="EMBL/GenBank/DDBJ databases">
        <title>Draft genome sequence of Actinoplanes utahensis NRRL 12052.</title>
        <authorList>
            <person name="Velasco-Bucheli B."/>
            <person name="del Cerro C."/>
            <person name="Hormigo D."/>
            <person name="Garcia J.L."/>
            <person name="Acebal C."/>
            <person name="Arroyo M."/>
            <person name="de la Mata I."/>
        </authorList>
    </citation>
    <scope>NUCLEOTIDE SEQUENCE [LARGE SCALE GENOMIC DNA]</scope>
    <source>
        <strain evidence="2 3">NRRL 12052</strain>
    </source>
</reference>